<evidence type="ECO:0000313" key="1">
    <source>
        <dbReference type="EnsemblMetazoa" id="RPRC009823-PA"/>
    </source>
</evidence>
<accession>T1I0K3</accession>
<dbReference type="HOGENOM" id="CLU_1442750_0_0_1"/>
<dbReference type="PANTHER" id="PTHR21879">
    <property type="entry name" value="FI03362P-RELATED-RELATED"/>
    <property type="match status" value="1"/>
</dbReference>
<organism evidence="1 2">
    <name type="scientific">Rhodnius prolixus</name>
    <name type="common">Triatomid bug</name>
    <dbReference type="NCBI Taxonomy" id="13249"/>
    <lineage>
        <taxon>Eukaryota</taxon>
        <taxon>Metazoa</taxon>
        <taxon>Ecdysozoa</taxon>
        <taxon>Arthropoda</taxon>
        <taxon>Hexapoda</taxon>
        <taxon>Insecta</taxon>
        <taxon>Pterygota</taxon>
        <taxon>Neoptera</taxon>
        <taxon>Paraneoptera</taxon>
        <taxon>Hemiptera</taxon>
        <taxon>Heteroptera</taxon>
        <taxon>Panheteroptera</taxon>
        <taxon>Cimicomorpha</taxon>
        <taxon>Reduviidae</taxon>
        <taxon>Triatominae</taxon>
        <taxon>Rhodnius</taxon>
    </lineage>
</organism>
<sequence length="188" mass="20794">MSREQVSECLKDEAANALVTVLKSTNSITLLPGVTLQRRPEEEITELTNSIASTGRTQMSSFDRFWDNWQKFLSSWSVNIQLTGNQDVEEGRGKKKKIFRYIAVAAATAAAILIPIKLKILALMAASALVIGKIALVLTSLVGLKTLVSKPHEETTHVHYDAHRSDQGHYLAYSGYDLPPGNSVDYYQ</sequence>
<dbReference type="EnsemblMetazoa" id="RPRC009823-RA">
    <property type="protein sequence ID" value="RPRC009823-PA"/>
    <property type="gene ID" value="RPRC009823"/>
</dbReference>
<dbReference type="PANTHER" id="PTHR21879:SF22">
    <property type="entry name" value="FI03362P-RELATED"/>
    <property type="match status" value="1"/>
</dbReference>
<dbReference type="OMA" id="PHEETTH"/>
<protein>
    <submittedName>
        <fullName evidence="1">Uncharacterized protein</fullName>
    </submittedName>
</protein>
<proteinExistence type="predicted"/>
<dbReference type="InParanoid" id="T1I0K3"/>
<dbReference type="GO" id="GO:0016020">
    <property type="term" value="C:membrane"/>
    <property type="evidence" value="ECO:0007669"/>
    <property type="project" value="TreeGrafter"/>
</dbReference>
<name>T1I0K3_RHOPR</name>
<dbReference type="EMBL" id="ACPB03008949">
    <property type="status" value="NOT_ANNOTATED_CDS"/>
    <property type="molecule type" value="Genomic_DNA"/>
</dbReference>
<dbReference type="AlphaFoldDB" id="T1I0K3"/>
<evidence type="ECO:0000313" key="2">
    <source>
        <dbReference type="Proteomes" id="UP000015103"/>
    </source>
</evidence>
<reference evidence="1" key="1">
    <citation type="submission" date="2015-05" db="UniProtKB">
        <authorList>
            <consortium name="EnsemblMetazoa"/>
        </authorList>
    </citation>
    <scope>IDENTIFICATION</scope>
</reference>
<keyword evidence="2" id="KW-1185">Reference proteome</keyword>
<dbReference type="Proteomes" id="UP000015103">
    <property type="component" value="Unassembled WGS sequence"/>
</dbReference>
<dbReference type="VEuPathDB" id="VectorBase:RPRC009823"/>
<dbReference type="InterPro" id="IPR012464">
    <property type="entry name" value="DUF1676"/>
</dbReference>
<dbReference type="Pfam" id="PF07898">
    <property type="entry name" value="DUF1676"/>
    <property type="match status" value="1"/>
</dbReference>